<feature type="binding site" evidence="8">
    <location>
        <position position="22"/>
    </location>
    <ligand>
        <name>GTP</name>
        <dbReference type="ChEBI" id="CHEBI:37565"/>
    </ligand>
</feature>
<evidence type="ECO:0000313" key="11">
    <source>
        <dbReference type="Proteomes" id="UP000002383"/>
    </source>
</evidence>
<gene>
    <name evidence="8" type="primary">mobA</name>
    <name evidence="10" type="ordered locus">Tgr7_2130</name>
</gene>
<comment type="subcellular location">
    <subcellularLocation>
        <location evidence="8">Cytoplasm</location>
    </subcellularLocation>
</comment>
<comment type="subunit">
    <text evidence="8">Monomer.</text>
</comment>
<evidence type="ECO:0000256" key="8">
    <source>
        <dbReference type="HAMAP-Rule" id="MF_00316"/>
    </source>
</evidence>
<feature type="binding site" evidence="8">
    <location>
        <position position="50"/>
    </location>
    <ligand>
        <name>GTP</name>
        <dbReference type="ChEBI" id="CHEBI:37565"/>
    </ligand>
</feature>
<name>B8GTW6_THISH</name>
<dbReference type="GO" id="GO:0061603">
    <property type="term" value="F:molybdenum cofactor guanylyltransferase activity"/>
    <property type="evidence" value="ECO:0007669"/>
    <property type="project" value="UniProtKB-EC"/>
</dbReference>
<comment type="domain">
    <text evidence="8">The N-terminal domain determines nucleotide recognition and specific binding, while the C-terminal domain determines the specific binding to the target protein.</text>
</comment>
<feature type="binding site" evidence="8">
    <location>
        <position position="98"/>
    </location>
    <ligand>
        <name>GTP</name>
        <dbReference type="ChEBI" id="CHEBI:37565"/>
    </ligand>
</feature>
<keyword evidence="7 8" id="KW-0501">Molybdenum cofactor biosynthesis</keyword>
<dbReference type="GO" id="GO:0005737">
    <property type="term" value="C:cytoplasm"/>
    <property type="evidence" value="ECO:0007669"/>
    <property type="project" value="UniProtKB-SubCell"/>
</dbReference>
<dbReference type="EMBL" id="CP001339">
    <property type="protein sequence ID" value="ACL73210.1"/>
    <property type="molecule type" value="Genomic_DNA"/>
</dbReference>
<keyword evidence="11" id="KW-1185">Reference proteome</keyword>
<keyword evidence="2 8" id="KW-0808">Transferase</keyword>
<dbReference type="NCBIfam" id="TIGR02665">
    <property type="entry name" value="molyb_mobA"/>
    <property type="match status" value="1"/>
</dbReference>
<keyword evidence="3 8" id="KW-0479">Metal-binding</keyword>
<feature type="binding site" evidence="8">
    <location>
        <position position="68"/>
    </location>
    <ligand>
        <name>GTP</name>
        <dbReference type="ChEBI" id="CHEBI:37565"/>
    </ligand>
</feature>
<organism evidence="10 11">
    <name type="scientific">Thioalkalivibrio sulfidiphilus (strain HL-EbGR7)</name>
    <dbReference type="NCBI Taxonomy" id="396588"/>
    <lineage>
        <taxon>Bacteria</taxon>
        <taxon>Pseudomonadati</taxon>
        <taxon>Pseudomonadota</taxon>
        <taxon>Gammaproteobacteria</taxon>
        <taxon>Chromatiales</taxon>
        <taxon>Ectothiorhodospiraceae</taxon>
        <taxon>Thioalkalivibrio</taxon>
    </lineage>
</organism>
<evidence type="ECO:0000256" key="2">
    <source>
        <dbReference type="ARBA" id="ARBA00022679"/>
    </source>
</evidence>
<dbReference type="KEGG" id="tgr:Tgr7_2130"/>
<feature type="binding site" evidence="8">
    <location>
        <begin position="9"/>
        <end position="11"/>
    </location>
    <ligand>
        <name>GTP</name>
        <dbReference type="ChEBI" id="CHEBI:37565"/>
    </ligand>
</feature>
<protein>
    <recommendedName>
        <fullName evidence="8">Molybdenum cofactor guanylyltransferase</fullName>
        <shortName evidence="8">MoCo guanylyltransferase</shortName>
        <ecNumber evidence="8">2.7.7.77</ecNumber>
    </recommendedName>
    <alternativeName>
        <fullName evidence="8">GTP:molybdopterin guanylyltransferase</fullName>
    </alternativeName>
    <alternativeName>
        <fullName evidence="8">Mo-MPT guanylyltransferase</fullName>
    </alternativeName>
    <alternativeName>
        <fullName evidence="8">Molybdopterin guanylyltransferase</fullName>
    </alternativeName>
    <alternativeName>
        <fullName evidence="8">Molybdopterin-guanine dinucleotide synthase</fullName>
        <shortName evidence="8">MGD synthase</shortName>
    </alternativeName>
</protein>
<proteinExistence type="inferred from homology"/>
<comment type="catalytic activity">
    <reaction evidence="8">
        <text>Mo-molybdopterin + GTP + H(+) = Mo-molybdopterin guanine dinucleotide + diphosphate</text>
        <dbReference type="Rhea" id="RHEA:34243"/>
        <dbReference type="ChEBI" id="CHEBI:15378"/>
        <dbReference type="ChEBI" id="CHEBI:33019"/>
        <dbReference type="ChEBI" id="CHEBI:37565"/>
        <dbReference type="ChEBI" id="CHEBI:71302"/>
        <dbReference type="ChEBI" id="CHEBI:71310"/>
        <dbReference type="EC" id="2.7.7.77"/>
    </reaction>
</comment>
<evidence type="ECO:0000256" key="1">
    <source>
        <dbReference type="ARBA" id="ARBA00022490"/>
    </source>
</evidence>
<dbReference type="InterPro" id="IPR029044">
    <property type="entry name" value="Nucleotide-diphossugar_trans"/>
</dbReference>
<dbReference type="OrthoDB" id="9788394at2"/>
<dbReference type="eggNOG" id="COG0746">
    <property type="taxonomic scope" value="Bacteria"/>
</dbReference>
<keyword evidence="1 8" id="KW-0963">Cytoplasm</keyword>
<keyword evidence="5 8" id="KW-0460">Magnesium</keyword>
<dbReference type="STRING" id="396588.Tgr7_2130"/>
<dbReference type="HOGENOM" id="CLU_055597_5_1_6"/>
<evidence type="ECO:0000256" key="3">
    <source>
        <dbReference type="ARBA" id="ARBA00022723"/>
    </source>
</evidence>
<dbReference type="PANTHER" id="PTHR19136">
    <property type="entry name" value="MOLYBDENUM COFACTOR GUANYLYLTRANSFERASE"/>
    <property type="match status" value="1"/>
</dbReference>
<dbReference type="Gene3D" id="3.90.550.10">
    <property type="entry name" value="Spore Coat Polysaccharide Biosynthesis Protein SpsA, Chain A"/>
    <property type="match status" value="1"/>
</dbReference>
<feature type="domain" description="MobA-like NTP transferase" evidence="9">
    <location>
        <begin position="6"/>
        <end position="164"/>
    </location>
</feature>
<dbReference type="PANTHER" id="PTHR19136:SF81">
    <property type="entry name" value="MOLYBDENUM COFACTOR GUANYLYLTRANSFERASE"/>
    <property type="match status" value="1"/>
</dbReference>
<reference evidence="10 11" key="1">
    <citation type="journal article" date="2011" name="Stand. Genomic Sci.">
        <title>Complete genome sequence of 'Thioalkalivibrio sulfidophilus' HL-EbGr7.</title>
        <authorList>
            <person name="Muyzer G."/>
            <person name="Sorokin D.Y."/>
            <person name="Mavromatis K."/>
            <person name="Lapidus A."/>
            <person name="Clum A."/>
            <person name="Ivanova N."/>
            <person name="Pati A."/>
            <person name="d'Haeseleer P."/>
            <person name="Woyke T."/>
            <person name="Kyrpides N.C."/>
        </authorList>
    </citation>
    <scope>NUCLEOTIDE SEQUENCE [LARGE SCALE GENOMIC DNA]</scope>
    <source>
        <strain evidence="10 11">HL-EbGR7</strain>
    </source>
</reference>
<comment type="similarity">
    <text evidence="8">Belongs to the MobA family.</text>
</comment>
<dbReference type="GO" id="GO:1902758">
    <property type="term" value="P:bis(molybdopterin guanine dinucleotide)molybdenum biosynthetic process"/>
    <property type="evidence" value="ECO:0007669"/>
    <property type="project" value="TreeGrafter"/>
</dbReference>
<evidence type="ECO:0000256" key="7">
    <source>
        <dbReference type="ARBA" id="ARBA00023150"/>
    </source>
</evidence>
<dbReference type="SUPFAM" id="SSF53448">
    <property type="entry name" value="Nucleotide-diphospho-sugar transferases"/>
    <property type="match status" value="1"/>
</dbReference>
<keyword evidence="4 8" id="KW-0547">Nucleotide-binding</keyword>
<sequence length="192" mass="20957">MSDITGAILAGGRGMRMGGEDKGLLLLNGRPLVEHVIERLRPQVSSLLVNANRNRTDYEAFGYPVVSDHHDEYPGPLAGMAAVLRHADTDWVQCVPCDTPALPTCLVQRLTDALSNAPEALIALPHDGERMQPLFALLHRSLLPELDADIAAGRLAVGRWMRDHAHVEVDFSDYPEAFANLNTPEELAAHQG</sequence>
<evidence type="ECO:0000256" key="5">
    <source>
        <dbReference type="ARBA" id="ARBA00022842"/>
    </source>
</evidence>
<dbReference type="CDD" id="cd02503">
    <property type="entry name" value="MobA"/>
    <property type="match status" value="1"/>
</dbReference>
<comment type="cofactor">
    <cofactor evidence="8">
        <name>Mg(2+)</name>
        <dbReference type="ChEBI" id="CHEBI:18420"/>
    </cofactor>
</comment>
<dbReference type="InterPro" id="IPR013482">
    <property type="entry name" value="Molybde_CF_guanTrfase"/>
</dbReference>
<dbReference type="EC" id="2.7.7.77" evidence="8"/>
<feature type="binding site" evidence="8">
    <location>
        <position position="98"/>
    </location>
    <ligand>
        <name>Mg(2+)</name>
        <dbReference type="ChEBI" id="CHEBI:18420"/>
    </ligand>
</feature>
<dbReference type="Pfam" id="PF12804">
    <property type="entry name" value="NTP_transf_3"/>
    <property type="match status" value="1"/>
</dbReference>
<evidence type="ECO:0000256" key="6">
    <source>
        <dbReference type="ARBA" id="ARBA00023134"/>
    </source>
</evidence>
<dbReference type="AlphaFoldDB" id="B8GTW6"/>
<dbReference type="GO" id="GO:0046872">
    <property type="term" value="F:metal ion binding"/>
    <property type="evidence" value="ECO:0007669"/>
    <property type="project" value="UniProtKB-KW"/>
</dbReference>
<dbReference type="Proteomes" id="UP000002383">
    <property type="component" value="Chromosome"/>
</dbReference>
<keyword evidence="6 8" id="KW-0342">GTP-binding</keyword>
<evidence type="ECO:0000256" key="4">
    <source>
        <dbReference type="ARBA" id="ARBA00022741"/>
    </source>
</evidence>
<evidence type="ECO:0000313" key="10">
    <source>
        <dbReference type="EMBL" id="ACL73210.1"/>
    </source>
</evidence>
<dbReference type="GO" id="GO:0005525">
    <property type="term" value="F:GTP binding"/>
    <property type="evidence" value="ECO:0007669"/>
    <property type="project" value="UniProtKB-UniRule"/>
</dbReference>
<evidence type="ECO:0000259" key="9">
    <source>
        <dbReference type="Pfam" id="PF12804"/>
    </source>
</evidence>
<dbReference type="HAMAP" id="MF_00316">
    <property type="entry name" value="MobA"/>
    <property type="match status" value="1"/>
</dbReference>
<dbReference type="RefSeq" id="WP_012638688.1">
    <property type="nucleotide sequence ID" value="NC_011901.1"/>
</dbReference>
<accession>B8GTW6</accession>
<comment type="function">
    <text evidence="8">Transfers a GMP moiety from GTP to Mo-molybdopterin (Mo-MPT) cofactor (Moco or molybdenum cofactor) to form Mo-molybdopterin guanine dinucleotide (Mo-MGD) cofactor.</text>
</comment>
<dbReference type="InterPro" id="IPR025877">
    <property type="entry name" value="MobA-like_NTP_Trfase"/>
</dbReference>